<dbReference type="PRINTS" id="PR01050">
    <property type="entry name" value="PYRUVTKNASE"/>
</dbReference>
<dbReference type="Pfam" id="PF02887">
    <property type="entry name" value="PK_C"/>
    <property type="match status" value="1"/>
</dbReference>
<dbReference type="InterPro" id="IPR036637">
    <property type="entry name" value="Phosphohistidine_dom_sf"/>
</dbReference>
<comment type="cofactor">
    <cofactor evidence="1">
        <name>Mg(2+)</name>
        <dbReference type="ChEBI" id="CHEBI:18420"/>
    </cofactor>
</comment>
<dbReference type="PROSITE" id="PS00110">
    <property type="entry name" value="PYRUVATE_KINASE"/>
    <property type="match status" value="1"/>
</dbReference>
<dbReference type="Proteomes" id="UP000759273">
    <property type="component" value="Unassembled WGS sequence"/>
</dbReference>
<evidence type="ECO:0000259" key="21">
    <source>
        <dbReference type="Pfam" id="PF02887"/>
    </source>
</evidence>
<feature type="domain" description="Pyruvate kinase barrel" evidence="19">
    <location>
        <begin position="1"/>
        <end position="321"/>
    </location>
</feature>
<comment type="similarity">
    <text evidence="4">In the C-terminal section; belongs to the PEP-utilizing enzyme family.</text>
</comment>
<dbReference type="InterPro" id="IPR036918">
    <property type="entry name" value="Pyrv_Knase_C_sf"/>
</dbReference>
<evidence type="ECO:0000256" key="5">
    <source>
        <dbReference type="ARBA" id="ARBA00008663"/>
    </source>
</evidence>
<dbReference type="AlphaFoldDB" id="A0A943DGA3"/>
<dbReference type="Pfam" id="PF00224">
    <property type="entry name" value="PK"/>
    <property type="match status" value="1"/>
</dbReference>
<evidence type="ECO:0000313" key="22">
    <source>
        <dbReference type="EMBL" id="MBS5331993.1"/>
    </source>
</evidence>
<reference evidence="22" key="1">
    <citation type="submission" date="2021-02" db="EMBL/GenBank/DDBJ databases">
        <title>Infant gut strain persistence is associated with maternal origin, phylogeny, and functional potential including surface adhesion and iron acquisition.</title>
        <authorList>
            <person name="Lou Y.C."/>
        </authorList>
    </citation>
    <scope>NUCLEOTIDE SEQUENCE</scope>
    <source>
        <strain evidence="22">L3_101_000M1_dasL3_101_000M1_concoct_87</strain>
    </source>
</reference>
<dbReference type="EMBL" id="JAGZGG010000009">
    <property type="protein sequence ID" value="MBS5331993.1"/>
    <property type="molecule type" value="Genomic_DNA"/>
</dbReference>
<dbReference type="SUPFAM" id="SSF52009">
    <property type="entry name" value="Phosphohistidine domain"/>
    <property type="match status" value="1"/>
</dbReference>
<dbReference type="InterPro" id="IPR015813">
    <property type="entry name" value="Pyrv/PenolPyrv_kinase-like_dom"/>
</dbReference>
<evidence type="ECO:0000256" key="8">
    <source>
        <dbReference type="ARBA" id="ARBA00022679"/>
    </source>
</evidence>
<accession>A0A943DGA3</accession>
<dbReference type="InterPro" id="IPR015795">
    <property type="entry name" value="Pyrv_Knase_C"/>
</dbReference>
<dbReference type="SUPFAM" id="SSF51621">
    <property type="entry name" value="Phosphoenolpyruvate/pyruvate domain"/>
    <property type="match status" value="1"/>
</dbReference>
<evidence type="ECO:0000256" key="1">
    <source>
        <dbReference type="ARBA" id="ARBA00001946"/>
    </source>
</evidence>
<comment type="similarity">
    <text evidence="5 18">Belongs to the pyruvate kinase family.</text>
</comment>
<comment type="catalytic activity">
    <reaction evidence="18">
        <text>pyruvate + ATP = phosphoenolpyruvate + ADP + H(+)</text>
        <dbReference type="Rhea" id="RHEA:18157"/>
        <dbReference type="ChEBI" id="CHEBI:15361"/>
        <dbReference type="ChEBI" id="CHEBI:15378"/>
        <dbReference type="ChEBI" id="CHEBI:30616"/>
        <dbReference type="ChEBI" id="CHEBI:58702"/>
        <dbReference type="ChEBI" id="CHEBI:456216"/>
        <dbReference type="EC" id="2.7.1.40"/>
    </reaction>
</comment>
<dbReference type="SUPFAM" id="SSF52935">
    <property type="entry name" value="PK C-terminal domain-like"/>
    <property type="match status" value="1"/>
</dbReference>
<dbReference type="InterPro" id="IPR011037">
    <property type="entry name" value="Pyrv_Knase-like_insert_dom_sf"/>
</dbReference>
<dbReference type="InterPro" id="IPR040442">
    <property type="entry name" value="Pyrv_kinase-like_dom_sf"/>
</dbReference>
<keyword evidence="16 22" id="KW-0670">Pyruvate</keyword>
<evidence type="ECO:0000259" key="20">
    <source>
        <dbReference type="Pfam" id="PF00391"/>
    </source>
</evidence>
<name>A0A943DGA3_9FIRM</name>
<keyword evidence="9" id="KW-0479">Metal-binding</keyword>
<dbReference type="NCBIfam" id="NF004978">
    <property type="entry name" value="PRK06354.1"/>
    <property type="match status" value="1"/>
</dbReference>
<organism evidence="22 23">
    <name type="scientific">Subdoligranulum variabile</name>
    <dbReference type="NCBI Taxonomy" id="214851"/>
    <lineage>
        <taxon>Bacteria</taxon>
        <taxon>Bacillati</taxon>
        <taxon>Bacillota</taxon>
        <taxon>Clostridia</taxon>
        <taxon>Eubacteriales</taxon>
        <taxon>Oscillospiraceae</taxon>
        <taxon>Subdoligranulum</taxon>
    </lineage>
</organism>
<dbReference type="GO" id="GO:0030955">
    <property type="term" value="F:potassium ion binding"/>
    <property type="evidence" value="ECO:0007669"/>
    <property type="project" value="UniProtKB-UniRule"/>
</dbReference>
<keyword evidence="15 18" id="KW-0324">Glycolysis</keyword>
<dbReference type="InterPro" id="IPR018209">
    <property type="entry name" value="Pyrv_Knase_AS"/>
</dbReference>
<evidence type="ECO:0000256" key="16">
    <source>
        <dbReference type="ARBA" id="ARBA00023317"/>
    </source>
</evidence>
<dbReference type="GO" id="GO:0005524">
    <property type="term" value="F:ATP binding"/>
    <property type="evidence" value="ECO:0007669"/>
    <property type="project" value="UniProtKB-KW"/>
</dbReference>
<keyword evidence="10" id="KW-0547">Nucleotide-binding</keyword>
<evidence type="ECO:0000256" key="6">
    <source>
        <dbReference type="ARBA" id="ARBA00012142"/>
    </source>
</evidence>
<evidence type="ECO:0000256" key="2">
    <source>
        <dbReference type="ARBA" id="ARBA00001958"/>
    </source>
</evidence>
<evidence type="ECO:0000256" key="7">
    <source>
        <dbReference type="ARBA" id="ARBA00018587"/>
    </source>
</evidence>
<evidence type="ECO:0000256" key="12">
    <source>
        <dbReference type="ARBA" id="ARBA00022840"/>
    </source>
</evidence>
<gene>
    <name evidence="22" type="primary">pyk</name>
    <name evidence="22" type="ORF">KHY36_05615</name>
</gene>
<evidence type="ECO:0000256" key="13">
    <source>
        <dbReference type="ARBA" id="ARBA00022842"/>
    </source>
</evidence>
<dbReference type="InterPro" id="IPR008279">
    <property type="entry name" value="PEP-util_enz_mobile_dom"/>
</dbReference>
<dbReference type="InterPro" id="IPR001697">
    <property type="entry name" value="Pyr_Knase"/>
</dbReference>
<feature type="domain" description="Pyruvate kinase C-terminal" evidence="21">
    <location>
        <begin position="357"/>
        <end position="469"/>
    </location>
</feature>
<evidence type="ECO:0000256" key="4">
    <source>
        <dbReference type="ARBA" id="ARBA00006237"/>
    </source>
</evidence>
<comment type="pathway">
    <text evidence="3 18">Carbohydrate degradation; glycolysis; pyruvate from D-glyceraldehyde 3-phosphate: step 5/5.</text>
</comment>
<dbReference type="GO" id="GO:0016301">
    <property type="term" value="F:kinase activity"/>
    <property type="evidence" value="ECO:0007669"/>
    <property type="project" value="UniProtKB-KW"/>
</dbReference>
<evidence type="ECO:0000256" key="3">
    <source>
        <dbReference type="ARBA" id="ARBA00004997"/>
    </source>
</evidence>
<dbReference type="Gene3D" id="3.40.1380.20">
    <property type="entry name" value="Pyruvate kinase, C-terminal domain"/>
    <property type="match status" value="1"/>
</dbReference>
<dbReference type="InterPro" id="IPR015806">
    <property type="entry name" value="Pyrv_Knase_insert_dom_sf"/>
</dbReference>
<keyword evidence="11 18" id="KW-0418">Kinase</keyword>
<keyword evidence="14" id="KW-0630">Potassium</keyword>
<dbReference type="EC" id="2.7.1.40" evidence="6 17"/>
<evidence type="ECO:0000256" key="18">
    <source>
        <dbReference type="RuleBase" id="RU000504"/>
    </source>
</evidence>
<dbReference type="InterPro" id="IPR015793">
    <property type="entry name" value="Pyrv_Knase_brl"/>
</dbReference>
<keyword evidence="12" id="KW-0067">ATP-binding</keyword>
<evidence type="ECO:0000259" key="19">
    <source>
        <dbReference type="Pfam" id="PF00224"/>
    </source>
</evidence>
<dbReference type="Pfam" id="PF00391">
    <property type="entry name" value="PEP-utilizers"/>
    <property type="match status" value="1"/>
</dbReference>
<keyword evidence="8 18" id="KW-0808">Transferase</keyword>
<dbReference type="SUPFAM" id="SSF50800">
    <property type="entry name" value="PK beta-barrel domain-like"/>
    <property type="match status" value="1"/>
</dbReference>
<evidence type="ECO:0000313" key="23">
    <source>
        <dbReference type="Proteomes" id="UP000759273"/>
    </source>
</evidence>
<evidence type="ECO:0000256" key="11">
    <source>
        <dbReference type="ARBA" id="ARBA00022777"/>
    </source>
</evidence>
<dbReference type="NCBIfam" id="NF004491">
    <property type="entry name" value="PRK05826.1"/>
    <property type="match status" value="1"/>
</dbReference>
<dbReference type="Gene3D" id="3.50.30.10">
    <property type="entry name" value="Phosphohistidine domain"/>
    <property type="match status" value="1"/>
</dbReference>
<dbReference type="GO" id="GO:0000287">
    <property type="term" value="F:magnesium ion binding"/>
    <property type="evidence" value="ECO:0007669"/>
    <property type="project" value="UniProtKB-UniRule"/>
</dbReference>
<keyword evidence="13 18" id="KW-0460">Magnesium</keyword>
<dbReference type="GO" id="GO:0004743">
    <property type="term" value="F:pyruvate kinase activity"/>
    <property type="evidence" value="ECO:0007669"/>
    <property type="project" value="UniProtKB-UniRule"/>
</dbReference>
<proteinExistence type="inferred from homology"/>
<evidence type="ECO:0000256" key="9">
    <source>
        <dbReference type="ARBA" id="ARBA00022723"/>
    </source>
</evidence>
<sequence>MRKTKIVCTMGPSTDKPGILRQLMENGMNVARFNFSHGDYEEHKGRFDKVRALSKELDLPIACMLDTKGPEIRLGEFKNGVEKLVTGQKFTLTSRNVEGTNEICSVTYKDLPRDVKAGGRIMLDDGLIELRIDEVGDTDINCTVCNDGTIKTKKGVNVPGVHLTMPYMSQRDTSDILFGIEQGFDLISASFARNAQDIMEIRHILDEHNSKIRIIAKIENQEGIDNIDEILTVADGIMVARGDMGVEIDFAEIPAIQKHLIDRAMSAGKICITATQMLDSMIVNPRPTRAEITDVANAIYDGTGAVMLSGETAAGKYPVEALKAMATIAETTEADSNFDSLVHHSGSDSTRLNVSAAVGHAACTTAADIGASAIITASKSGETARLLSRFRPDTQIIACVLDETTRRQLNVYRGVTPLMMEYATSTDELISMSVAKAQEAGLVQDGDLVVVTAGVPVGVSGTTNMIKVHMVGDSLLAGVGIGQYNAKGEVCVCRSAAEAAKKFKPGQILVVPFTTNDTLPFMREATGIITEEAGTNSHSAIVGLTLGKAVIVGATNATRTLKDGMVISMDCARGVVQAMAK</sequence>
<dbReference type="NCBIfam" id="TIGR01064">
    <property type="entry name" value="pyruv_kin"/>
    <property type="match status" value="1"/>
</dbReference>
<comment type="cofactor">
    <cofactor evidence="2">
        <name>K(+)</name>
        <dbReference type="ChEBI" id="CHEBI:29103"/>
    </cofactor>
</comment>
<evidence type="ECO:0000256" key="10">
    <source>
        <dbReference type="ARBA" id="ARBA00022741"/>
    </source>
</evidence>
<evidence type="ECO:0000256" key="14">
    <source>
        <dbReference type="ARBA" id="ARBA00022958"/>
    </source>
</evidence>
<evidence type="ECO:0000256" key="17">
    <source>
        <dbReference type="NCBIfam" id="TIGR01064"/>
    </source>
</evidence>
<dbReference type="FunFam" id="2.40.33.10:FF:000001">
    <property type="entry name" value="Pyruvate kinase"/>
    <property type="match status" value="1"/>
</dbReference>
<evidence type="ECO:0000256" key="15">
    <source>
        <dbReference type="ARBA" id="ARBA00023152"/>
    </source>
</evidence>
<protein>
    <recommendedName>
        <fullName evidence="7 17">Pyruvate kinase</fullName>
        <ecNumber evidence="6 17">2.7.1.40</ecNumber>
    </recommendedName>
</protein>
<feature type="domain" description="PEP-utilising enzyme mobile" evidence="20">
    <location>
        <begin position="503"/>
        <end position="574"/>
    </location>
</feature>
<dbReference type="PANTHER" id="PTHR11817">
    <property type="entry name" value="PYRUVATE KINASE"/>
    <property type="match status" value="1"/>
</dbReference>
<comment type="caution">
    <text evidence="22">The sequence shown here is derived from an EMBL/GenBank/DDBJ whole genome shotgun (WGS) entry which is preliminary data.</text>
</comment>
<dbReference type="Gene3D" id="2.40.33.10">
    <property type="entry name" value="PK beta-barrel domain-like"/>
    <property type="match status" value="1"/>
</dbReference>
<dbReference type="Gene3D" id="3.20.20.60">
    <property type="entry name" value="Phosphoenolpyruvate-binding domains"/>
    <property type="match status" value="1"/>
</dbReference>